<keyword evidence="2" id="KW-1185">Reference proteome</keyword>
<gene>
    <name evidence="1" type="ORF">AMTR_s00104p00130640</name>
</gene>
<evidence type="ECO:0000313" key="2">
    <source>
        <dbReference type="Proteomes" id="UP000017836"/>
    </source>
</evidence>
<dbReference type="Proteomes" id="UP000017836">
    <property type="component" value="Unassembled WGS sequence"/>
</dbReference>
<protein>
    <submittedName>
        <fullName evidence="1">Uncharacterized protein</fullName>
    </submittedName>
</protein>
<dbReference type="HOGENOM" id="CLU_179560_0_0_1"/>
<dbReference type="AlphaFoldDB" id="W1NYC6"/>
<name>W1NYC6_AMBTC</name>
<organism evidence="1 2">
    <name type="scientific">Amborella trichopoda</name>
    <dbReference type="NCBI Taxonomy" id="13333"/>
    <lineage>
        <taxon>Eukaryota</taxon>
        <taxon>Viridiplantae</taxon>
        <taxon>Streptophyta</taxon>
        <taxon>Embryophyta</taxon>
        <taxon>Tracheophyta</taxon>
        <taxon>Spermatophyta</taxon>
        <taxon>Magnoliopsida</taxon>
        <taxon>Amborellales</taxon>
        <taxon>Amborellaceae</taxon>
        <taxon>Amborella</taxon>
    </lineage>
</organism>
<dbReference type="EMBL" id="KI394907">
    <property type="protein sequence ID" value="ERN00384.1"/>
    <property type="molecule type" value="Genomic_DNA"/>
</dbReference>
<sequence length="90" mass="10220">MMTIAMIEMAHSIKMLVYDSRPNSNTLLIITPVTDRLSKARSDAFKIVEAMWKEGEVGDEVLLIVTTIFQDYVNAEMLLTWRIKGCKGLL</sequence>
<proteinExistence type="predicted"/>
<reference evidence="2" key="1">
    <citation type="journal article" date="2013" name="Science">
        <title>The Amborella genome and the evolution of flowering plants.</title>
        <authorList>
            <consortium name="Amborella Genome Project"/>
        </authorList>
    </citation>
    <scope>NUCLEOTIDE SEQUENCE [LARGE SCALE GENOMIC DNA]</scope>
</reference>
<dbReference type="Gramene" id="ERN00384">
    <property type="protein sequence ID" value="ERN00384"/>
    <property type="gene ID" value="AMTR_s00104p00130640"/>
</dbReference>
<accession>W1NYC6</accession>
<evidence type="ECO:0000313" key="1">
    <source>
        <dbReference type="EMBL" id="ERN00384.1"/>
    </source>
</evidence>